<dbReference type="Gene3D" id="2.40.50.1020">
    <property type="entry name" value="LytTr DNA-binding domain"/>
    <property type="match status" value="1"/>
</dbReference>
<dbReference type="SUPFAM" id="SSF52172">
    <property type="entry name" value="CheY-like"/>
    <property type="match status" value="1"/>
</dbReference>
<evidence type="ECO:0000259" key="5">
    <source>
        <dbReference type="PROSITE" id="PS50930"/>
    </source>
</evidence>
<sequence length="250" mass="27541">MSVPAPAMRVLIVDDTRLARQELRTLLAAHGDVDIVGEADDVPAAVEAIERLQPDLVLLDIQMPSGTGFDVLDKLESAPPVVFTTAYDQYALQAFAANALDYLLKPVAPARLAEALARVRERVVQRGRSPAPDAQPRGPLGPGDQVFLRDGERCWFVSLGEVSRIVVDGNYASVWFRDQKAMIARSLSALEARLDPALFFRANRNTLVNLRMIKAIDLAVGEGYLLTLKDGQEVEVSRRQAKELRERLAL</sequence>
<dbReference type="GO" id="GO:0000156">
    <property type="term" value="F:phosphorelay response regulator activity"/>
    <property type="evidence" value="ECO:0007669"/>
    <property type="project" value="TreeGrafter"/>
</dbReference>
<dbReference type="Proteomes" id="UP000639274">
    <property type="component" value="Chromosome"/>
</dbReference>
<dbReference type="PANTHER" id="PTHR48111:SF69">
    <property type="entry name" value="RESPONSE REGULATOR RECEIVER"/>
    <property type="match status" value="1"/>
</dbReference>
<feature type="domain" description="Response regulatory" evidence="4">
    <location>
        <begin position="9"/>
        <end position="120"/>
    </location>
</feature>
<dbReference type="GO" id="GO:0006355">
    <property type="term" value="P:regulation of DNA-templated transcription"/>
    <property type="evidence" value="ECO:0007669"/>
    <property type="project" value="TreeGrafter"/>
</dbReference>
<keyword evidence="2" id="KW-0238">DNA-binding</keyword>
<feature type="domain" description="HTH LytTR-type" evidence="5">
    <location>
        <begin position="148"/>
        <end position="250"/>
    </location>
</feature>
<evidence type="ECO:0000256" key="3">
    <source>
        <dbReference type="PROSITE-ProRule" id="PRU00169"/>
    </source>
</evidence>
<dbReference type="InterPro" id="IPR007492">
    <property type="entry name" value="LytTR_DNA-bd_dom"/>
</dbReference>
<dbReference type="Pfam" id="PF04397">
    <property type="entry name" value="LytTR"/>
    <property type="match status" value="1"/>
</dbReference>
<dbReference type="GO" id="GO:0005829">
    <property type="term" value="C:cytosol"/>
    <property type="evidence" value="ECO:0007669"/>
    <property type="project" value="TreeGrafter"/>
</dbReference>
<evidence type="ECO:0000313" key="7">
    <source>
        <dbReference type="Proteomes" id="UP000639274"/>
    </source>
</evidence>
<dbReference type="KEGG" id="lsf:I8J32_001200"/>
<dbReference type="GO" id="GO:0000976">
    <property type="term" value="F:transcription cis-regulatory region binding"/>
    <property type="evidence" value="ECO:0007669"/>
    <property type="project" value="TreeGrafter"/>
</dbReference>
<accession>A0A975AT00</accession>
<dbReference type="SMART" id="SM00850">
    <property type="entry name" value="LytTR"/>
    <property type="match status" value="1"/>
</dbReference>
<dbReference type="RefSeq" id="WP_200614285.1">
    <property type="nucleotide sequence ID" value="NZ_CP071518.1"/>
</dbReference>
<gene>
    <name evidence="6" type="ORF">I8J32_001200</name>
</gene>
<protein>
    <submittedName>
        <fullName evidence="6">Response regulator</fullName>
    </submittedName>
</protein>
<dbReference type="InterPro" id="IPR039420">
    <property type="entry name" value="WalR-like"/>
</dbReference>
<dbReference type="Pfam" id="PF00072">
    <property type="entry name" value="Response_reg"/>
    <property type="match status" value="1"/>
</dbReference>
<keyword evidence="7" id="KW-1185">Reference proteome</keyword>
<dbReference type="PROSITE" id="PS50930">
    <property type="entry name" value="HTH_LYTTR"/>
    <property type="match status" value="1"/>
</dbReference>
<dbReference type="EMBL" id="CP071518">
    <property type="protein sequence ID" value="QSX78594.1"/>
    <property type="molecule type" value="Genomic_DNA"/>
</dbReference>
<feature type="modified residue" description="4-aspartylphosphate" evidence="3">
    <location>
        <position position="60"/>
    </location>
</feature>
<keyword evidence="1" id="KW-0902">Two-component regulatory system</keyword>
<dbReference type="PANTHER" id="PTHR48111">
    <property type="entry name" value="REGULATOR OF RPOS"/>
    <property type="match status" value="1"/>
</dbReference>
<evidence type="ECO:0000313" key="6">
    <source>
        <dbReference type="EMBL" id="QSX78594.1"/>
    </source>
</evidence>
<organism evidence="6 7">
    <name type="scientific">Agrilutibacter solisilvae</name>
    <dbReference type="NCBI Taxonomy" id="2763317"/>
    <lineage>
        <taxon>Bacteria</taxon>
        <taxon>Pseudomonadati</taxon>
        <taxon>Pseudomonadota</taxon>
        <taxon>Gammaproteobacteria</taxon>
        <taxon>Lysobacterales</taxon>
        <taxon>Lysobacteraceae</taxon>
        <taxon>Agrilutibacter</taxon>
    </lineage>
</organism>
<dbReference type="PROSITE" id="PS50110">
    <property type="entry name" value="RESPONSE_REGULATORY"/>
    <property type="match status" value="1"/>
</dbReference>
<name>A0A975AT00_9GAMM</name>
<reference evidence="6 7" key="1">
    <citation type="submission" date="2021-03" db="EMBL/GenBank/DDBJ databases">
        <title>Lysobacter sp. nov. isolated from soil of gangwondo yeongwol, south Korea.</title>
        <authorList>
            <person name="Kim K.R."/>
            <person name="Kim K.H."/>
            <person name="Jeon C.O."/>
        </authorList>
    </citation>
    <scope>NUCLEOTIDE SEQUENCE [LARGE SCALE GENOMIC DNA]</scope>
    <source>
        <strain evidence="6 7">R19</strain>
    </source>
</reference>
<dbReference type="SMART" id="SM00448">
    <property type="entry name" value="REC"/>
    <property type="match status" value="1"/>
</dbReference>
<keyword evidence="3" id="KW-0597">Phosphoprotein</keyword>
<dbReference type="AlphaFoldDB" id="A0A975AT00"/>
<dbReference type="InterPro" id="IPR011006">
    <property type="entry name" value="CheY-like_superfamily"/>
</dbReference>
<evidence type="ECO:0000259" key="4">
    <source>
        <dbReference type="PROSITE" id="PS50110"/>
    </source>
</evidence>
<proteinExistence type="predicted"/>
<dbReference type="InterPro" id="IPR001789">
    <property type="entry name" value="Sig_transdc_resp-reg_receiver"/>
</dbReference>
<evidence type="ECO:0000256" key="1">
    <source>
        <dbReference type="ARBA" id="ARBA00023012"/>
    </source>
</evidence>
<evidence type="ECO:0000256" key="2">
    <source>
        <dbReference type="ARBA" id="ARBA00023125"/>
    </source>
</evidence>
<dbReference type="Gene3D" id="3.40.50.2300">
    <property type="match status" value="1"/>
</dbReference>
<dbReference type="GO" id="GO:0032993">
    <property type="term" value="C:protein-DNA complex"/>
    <property type="evidence" value="ECO:0007669"/>
    <property type="project" value="TreeGrafter"/>
</dbReference>